<dbReference type="PROSITE" id="PS50050">
    <property type="entry name" value="TNFR_NGFR_2"/>
    <property type="match status" value="2"/>
</dbReference>
<keyword evidence="5" id="KW-0677">Repeat</keyword>
<feature type="transmembrane region" description="Helical" evidence="10">
    <location>
        <begin position="211"/>
        <end position="232"/>
    </location>
</feature>
<accession>A0A9D4EFE4</accession>
<dbReference type="PANTHER" id="PTHR23097">
    <property type="entry name" value="TUMOR NECROSIS FACTOR RECEPTOR SUPERFAMILY MEMBER"/>
    <property type="match status" value="1"/>
</dbReference>
<name>A0A9D4EFE4_DREPO</name>
<dbReference type="EMBL" id="JAIWYP010000009">
    <property type="protein sequence ID" value="KAH3778495.1"/>
    <property type="molecule type" value="Genomic_DNA"/>
</dbReference>
<dbReference type="SMART" id="SM01411">
    <property type="entry name" value="Ephrin_rec_like"/>
    <property type="match status" value="1"/>
</dbReference>
<dbReference type="Gene3D" id="2.10.50.10">
    <property type="entry name" value="Tumor Necrosis Factor Receptor, subunit A, domain 2"/>
    <property type="match status" value="2"/>
</dbReference>
<organism evidence="12 13">
    <name type="scientific">Dreissena polymorpha</name>
    <name type="common">Zebra mussel</name>
    <name type="synonym">Mytilus polymorpha</name>
    <dbReference type="NCBI Taxonomy" id="45954"/>
    <lineage>
        <taxon>Eukaryota</taxon>
        <taxon>Metazoa</taxon>
        <taxon>Spiralia</taxon>
        <taxon>Lophotrochozoa</taxon>
        <taxon>Mollusca</taxon>
        <taxon>Bivalvia</taxon>
        <taxon>Autobranchia</taxon>
        <taxon>Heteroconchia</taxon>
        <taxon>Euheterodonta</taxon>
        <taxon>Imparidentia</taxon>
        <taxon>Neoheterodontei</taxon>
        <taxon>Myida</taxon>
        <taxon>Dreissenoidea</taxon>
        <taxon>Dreissenidae</taxon>
        <taxon>Dreissena</taxon>
    </lineage>
</organism>
<feature type="region of interest" description="Disordered" evidence="9">
    <location>
        <begin position="273"/>
        <end position="307"/>
    </location>
</feature>
<keyword evidence="10" id="KW-0472">Membrane</keyword>
<feature type="domain" description="TNFR-Cys" evidence="11">
    <location>
        <begin position="155"/>
        <end position="196"/>
    </location>
</feature>
<dbReference type="PROSITE" id="PS00652">
    <property type="entry name" value="TNFR_NGFR_1"/>
    <property type="match status" value="1"/>
</dbReference>
<keyword evidence="6 8" id="KW-1015">Disulfide bond</keyword>
<reference evidence="12" key="2">
    <citation type="submission" date="2020-11" db="EMBL/GenBank/DDBJ databases">
        <authorList>
            <person name="McCartney M.A."/>
            <person name="Auch B."/>
            <person name="Kono T."/>
            <person name="Mallez S."/>
            <person name="Becker A."/>
            <person name="Gohl D.M."/>
            <person name="Silverstein K.A.T."/>
            <person name="Koren S."/>
            <person name="Bechman K.B."/>
            <person name="Herman A."/>
            <person name="Abrahante J.E."/>
            <person name="Garbe J."/>
        </authorList>
    </citation>
    <scope>NUCLEOTIDE SEQUENCE</scope>
    <source>
        <strain evidence="12">Duluth1</strain>
        <tissue evidence="12">Whole animal</tissue>
    </source>
</reference>
<evidence type="ECO:0000256" key="4">
    <source>
        <dbReference type="ARBA" id="ARBA00022729"/>
    </source>
</evidence>
<dbReference type="SUPFAM" id="SSF57586">
    <property type="entry name" value="TNF receptor-like"/>
    <property type="match status" value="2"/>
</dbReference>
<evidence type="ECO:0000259" key="11">
    <source>
        <dbReference type="PROSITE" id="PS50050"/>
    </source>
</evidence>
<feature type="disulfide bond" evidence="8">
    <location>
        <begin position="175"/>
        <end position="188"/>
    </location>
</feature>
<comment type="caution">
    <text evidence="8">Lacks conserved residue(s) required for the propagation of feature annotation.</text>
</comment>
<dbReference type="OrthoDB" id="6072064at2759"/>
<evidence type="ECO:0000313" key="13">
    <source>
        <dbReference type="Proteomes" id="UP000828390"/>
    </source>
</evidence>
<keyword evidence="10" id="KW-1133">Transmembrane helix</keyword>
<evidence type="ECO:0000313" key="12">
    <source>
        <dbReference type="EMBL" id="KAH3778495.1"/>
    </source>
</evidence>
<evidence type="ECO:0000256" key="1">
    <source>
        <dbReference type="ARBA" id="ARBA00004613"/>
    </source>
</evidence>
<feature type="domain" description="TNFR-Cys" evidence="11">
    <location>
        <begin position="63"/>
        <end position="113"/>
    </location>
</feature>
<keyword evidence="2" id="KW-0964">Secreted</keyword>
<dbReference type="GO" id="GO:0006915">
    <property type="term" value="P:apoptotic process"/>
    <property type="evidence" value="ECO:0007669"/>
    <property type="project" value="UniProtKB-KW"/>
</dbReference>
<comment type="subcellular location">
    <subcellularLocation>
        <location evidence="1">Secreted</location>
    </subcellularLocation>
</comment>
<dbReference type="InterPro" id="IPR052459">
    <property type="entry name" value="TNFRSF_decoy_receptor"/>
</dbReference>
<proteinExistence type="predicted"/>
<dbReference type="GO" id="GO:0005576">
    <property type="term" value="C:extracellular region"/>
    <property type="evidence" value="ECO:0007669"/>
    <property type="project" value="UniProtKB-SubCell"/>
</dbReference>
<feature type="disulfide bond" evidence="8">
    <location>
        <begin position="178"/>
        <end position="196"/>
    </location>
</feature>
<sequence length="421" mass="46854">MINTNHSFTIVYAAVVVLYCYAFANGLDDIYYLHNNMSCLKCQPGTYWVAHCTTDGGSAVCKPCAEGTFTAKYNLAWSCQKCRSSCRNTNHGDSEEQREEVAHNCTSTSDLLCRCRTGLWREPGTNGACRFATSCGLGSGVLTIASETSDTVCVACTLGETFSNSTSKTEQCLACSICGADQTIQRLCTKTEDTICAAKNAKNADQERLNIGLGVGVPVFLITCGIACGFALRAYRRSRNAHADQTSNHNGQELNRLNGVHRDAFEMEHLAEQVDDTESHGTNAKSNHGQNHTVDERHLPEPDDASNPDLFMQKVYTDLSKVMDGNYQPFFRRNNISENIISVIETEERRVRERCYKLFLVLGGRQPDVRTLPSNEIPLEIIRRFRNMFQEDSDLMCAPNCLDILDSYEQTWAQINSMAES</sequence>
<keyword evidence="3" id="KW-0053">Apoptosis</keyword>
<dbReference type="InterPro" id="IPR001368">
    <property type="entry name" value="TNFR/NGFR_Cys_rich_reg"/>
</dbReference>
<evidence type="ECO:0000256" key="6">
    <source>
        <dbReference type="ARBA" id="ARBA00023157"/>
    </source>
</evidence>
<gene>
    <name evidence="12" type="ORF">DPMN_179955</name>
</gene>
<keyword evidence="10" id="KW-0812">Transmembrane</keyword>
<reference evidence="12" key="1">
    <citation type="journal article" date="2019" name="bioRxiv">
        <title>The Genome of the Zebra Mussel, Dreissena polymorpha: A Resource for Invasive Species Research.</title>
        <authorList>
            <person name="McCartney M.A."/>
            <person name="Auch B."/>
            <person name="Kono T."/>
            <person name="Mallez S."/>
            <person name="Zhang Y."/>
            <person name="Obille A."/>
            <person name="Becker A."/>
            <person name="Abrahante J.E."/>
            <person name="Garbe J."/>
            <person name="Badalamenti J.P."/>
            <person name="Herman A."/>
            <person name="Mangelson H."/>
            <person name="Liachko I."/>
            <person name="Sullivan S."/>
            <person name="Sone E.D."/>
            <person name="Koren S."/>
            <person name="Silverstein K.A.T."/>
            <person name="Beckman K.B."/>
            <person name="Gohl D.M."/>
        </authorList>
    </citation>
    <scope>NUCLEOTIDE SEQUENCE</scope>
    <source>
        <strain evidence="12">Duluth1</strain>
        <tissue evidence="12">Whole animal</tissue>
    </source>
</reference>
<evidence type="ECO:0000256" key="2">
    <source>
        <dbReference type="ARBA" id="ARBA00022525"/>
    </source>
</evidence>
<evidence type="ECO:0000256" key="10">
    <source>
        <dbReference type="SAM" id="Phobius"/>
    </source>
</evidence>
<comment type="caution">
    <text evidence="12">The sequence shown here is derived from an EMBL/GenBank/DDBJ whole genome shotgun (WGS) entry which is preliminary data.</text>
</comment>
<dbReference type="PANTHER" id="PTHR23097:SF90">
    <property type="entry name" value="TUMOR NECROSIS FACTOR RECEPTOR SUPERFAMILY MEMBER 11B"/>
    <property type="match status" value="1"/>
</dbReference>
<dbReference type="SMART" id="SM00208">
    <property type="entry name" value="TNFR"/>
    <property type="match status" value="4"/>
</dbReference>
<feature type="repeat" description="TNFR-Cys" evidence="8">
    <location>
        <begin position="155"/>
        <end position="196"/>
    </location>
</feature>
<feature type="compositionally biased region" description="Polar residues" evidence="9">
    <location>
        <begin position="280"/>
        <end position="292"/>
    </location>
</feature>
<evidence type="ECO:0000256" key="7">
    <source>
        <dbReference type="ARBA" id="ARBA00023180"/>
    </source>
</evidence>
<feature type="disulfide bond" evidence="8">
    <location>
        <begin position="64"/>
        <end position="79"/>
    </location>
</feature>
<dbReference type="AlphaFoldDB" id="A0A9D4EFE4"/>
<protein>
    <recommendedName>
        <fullName evidence="11">TNFR-Cys domain-containing protein</fullName>
    </recommendedName>
</protein>
<evidence type="ECO:0000256" key="9">
    <source>
        <dbReference type="SAM" id="MobiDB-lite"/>
    </source>
</evidence>
<feature type="repeat" description="TNFR-Cys" evidence="8">
    <location>
        <begin position="63"/>
        <end position="113"/>
    </location>
</feature>
<evidence type="ECO:0000256" key="3">
    <source>
        <dbReference type="ARBA" id="ARBA00022703"/>
    </source>
</evidence>
<dbReference type="Proteomes" id="UP000828390">
    <property type="component" value="Unassembled WGS sequence"/>
</dbReference>
<evidence type="ECO:0000256" key="5">
    <source>
        <dbReference type="ARBA" id="ARBA00022737"/>
    </source>
</evidence>
<keyword evidence="13" id="KW-1185">Reference proteome</keyword>
<keyword evidence="4" id="KW-0732">Signal</keyword>
<keyword evidence="7" id="KW-0325">Glycoprotein</keyword>
<evidence type="ECO:0000256" key="8">
    <source>
        <dbReference type="PROSITE-ProRule" id="PRU00206"/>
    </source>
</evidence>
<dbReference type="Pfam" id="PF00020">
    <property type="entry name" value="TNFR_c6"/>
    <property type="match status" value="2"/>
</dbReference>